<dbReference type="AlphaFoldDB" id="A0A813TDR0"/>
<sequence>MKTGLSKYSSCLTWTLIGILVAGIALASVTTLYIREKYTSTETTASSVAIQTSAAQVNSSPPNSHPYLCGNAASYTLWTLFSPDGITMTINTTICSFTSTPLYFSSMTGITNHWITTGYTAIYYASQNGFTVYARAVYNLNSTQLLAAAQQYQWSINWCGIAN</sequence>
<dbReference type="Proteomes" id="UP000663828">
    <property type="component" value="Unassembled WGS sequence"/>
</dbReference>
<reference evidence="1" key="1">
    <citation type="submission" date="2021-02" db="EMBL/GenBank/DDBJ databases">
        <authorList>
            <person name="Nowell W R."/>
        </authorList>
    </citation>
    <scope>NUCLEOTIDE SEQUENCE</scope>
</reference>
<accession>A0A813TDR0</accession>
<name>A0A813TDR0_ADIRI</name>
<dbReference type="EMBL" id="CAJNOR010000124">
    <property type="protein sequence ID" value="CAF0807628.1"/>
    <property type="molecule type" value="Genomic_DNA"/>
</dbReference>
<keyword evidence="2" id="KW-1185">Reference proteome</keyword>
<comment type="caution">
    <text evidence="1">The sequence shown here is derived from an EMBL/GenBank/DDBJ whole genome shotgun (WGS) entry which is preliminary data.</text>
</comment>
<proteinExistence type="predicted"/>
<evidence type="ECO:0000313" key="1">
    <source>
        <dbReference type="EMBL" id="CAF0807628.1"/>
    </source>
</evidence>
<gene>
    <name evidence="1" type="ORF">XAT740_LOCUS3298</name>
</gene>
<evidence type="ECO:0000313" key="2">
    <source>
        <dbReference type="Proteomes" id="UP000663828"/>
    </source>
</evidence>
<protein>
    <submittedName>
        <fullName evidence="1">Uncharacterized protein</fullName>
    </submittedName>
</protein>
<organism evidence="1 2">
    <name type="scientific">Adineta ricciae</name>
    <name type="common">Rotifer</name>
    <dbReference type="NCBI Taxonomy" id="249248"/>
    <lineage>
        <taxon>Eukaryota</taxon>
        <taxon>Metazoa</taxon>
        <taxon>Spiralia</taxon>
        <taxon>Gnathifera</taxon>
        <taxon>Rotifera</taxon>
        <taxon>Eurotatoria</taxon>
        <taxon>Bdelloidea</taxon>
        <taxon>Adinetida</taxon>
        <taxon>Adinetidae</taxon>
        <taxon>Adineta</taxon>
    </lineage>
</organism>